<protein>
    <submittedName>
        <fullName evidence="4">Uncharacterized protein DUF4129</fullName>
    </submittedName>
</protein>
<feature type="transmembrane region" description="Helical" evidence="2">
    <location>
        <begin position="146"/>
        <end position="166"/>
    </location>
</feature>
<dbReference type="EMBL" id="QGTQ01000012">
    <property type="protein sequence ID" value="PWW00765.1"/>
    <property type="molecule type" value="Genomic_DNA"/>
</dbReference>
<feature type="region of interest" description="Disordered" evidence="1">
    <location>
        <begin position="420"/>
        <end position="444"/>
    </location>
</feature>
<keyword evidence="2" id="KW-0812">Transmembrane</keyword>
<keyword evidence="2" id="KW-1133">Transmembrane helix</keyword>
<dbReference type="OrthoDB" id="2663086at2"/>
<accession>A0A2V2YU94</accession>
<evidence type="ECO:0000256" key="1">
    <source>
        <dbReference type="SAM" id="MobiDB-lite"/>
    </source>
</evidence>
<dbReference type="AlphaFoldDB" id="A0A2V2YU94"/>
<feature type="transmembrane region" description="Helical" evidence="2">
    <location>
        <begin position="122"/>
        <end position="140"/>
    </location>
</feature>
<dbReference type="Proteomes" id="UP000246635">
    <property type="component" value="Unassembled WGS sequence"/>
</dbReference>
<feature type="transmembrane region" description="Helical" evidence="2">
    <location>
        <begin position="69"/>
        <end position="87"/>
    </location>
</feature>
<feature type="transmembrane region" description="Helical" evidence="2">
    <location>
        <begin position="43"/>
        <end position="62"/>
    </location>
</feature>
<reference evidence="4 5" key="1">
    <citation type="submission" date="2018-05" db="EMBL/GenBank/DDBJ databases">
        <title>Genomic Encyclopedia of Type Strains, Phase III (KMG-III): the genomes of soil and plant-associated and newly described type strains.</title>
        <authorList>
            <person name="Whitman W."/>
        </authorList>
    </citation>
    <scope>NUCLEOTIDE SEQUENCE [LARGE SCALE GENOMIC DNA]</scope>
    <source>
        <strain evidence="4 5">CECT 5696</strain>
    </source>
</reference>
<feature type="transmembrane region" description="Helical" evidence="2">
    <location>
        <begin position="14"/>
        <end position="37"/>
    </location>
</feature>
<gene>
    <name evidence="4" type="ORF">DFQ01_112118</name>
</gene>
<dbReference type="RefSeq" id="WP_110044982.1">
    <property type="nucleotide sequence ID" value="NZ_CP054612.1"/>
</dbReference>
<proteinExistence type="predicted"/>
<sequence>MINRIIWWSIGPRMLLRACFVTLLFLPAIIALGLSVIPDEDRILWIVLVPFVHVAGDAISRLLSKWRRWITETLIVMIVLTSVYSVFGMTNAGAVTVLAYGFFMIQGTIRPSNGQLFDVHQAYYAISFFMYLIITFWYRNNTEHEGYVWLMNIAGILTLVLCLFVFNHINMNKESYSDSSSGAPVSRSIVRQNRLLVSIVAILVFLVASISWIGEMLNRVFGSLYEWLRRLLATSPDDNQPIEQPEQNMPDNLMSEPPADHGWFMQLLEKIFMFIGGALAVVLVLWLGYKLLRKLPIIAKLIEQWMQRLSRKERLAASDAGYEDEIEQVEHERGASRLRKWSSSLLRGRTEDMWDKLPDNAARIRDLYRNALLRRERHGYAPKPQLTPRETAVDLQHKKSLAAAELPKPLVELYERARYSASPIDSSEAQQARELEQQLTMKKK</sequence>
<feature type="transmembrane region" description="Helical" evidence="2">
    <location>
        <begin position="271"/>
        <end position="292"/>
    </location>
</feature>
<keyword evidence="2" id="KW-0472">Membrane</keyword>
<name>A0A2V2YU94_9BACL</name>
<evidence type="ECO:0000256" key="2">
    <source>
        <dbReference type="SAM" id="Phobius"/>
    </source>
</evidence>
<evidence type="ECO:0000313" key="4">
    <source>
        <dbReference type="EMBL" id="PWW00765.1"/>
    </source>
</evidence>
<keyword evidence="5" id="KW-1185">Reference proteome</keyword>
<evidence type="ECO:0000313" key="5">
    <source>
        <dbReference type="Proteomes" id="UP000246635"/>
    </source>
</evidence>
<feature type="transmembrane region" description="Helical" evidence="2">
    <location>
        <begin position="195"/>
        <end position="214"/>
    </location>
</feature>
<feature type="domain" description="Protein-glutamine gamma-glutamyltransferase-like C-terminal" evidence="3">
    <location>
        <begin position="367"/>
        <end position="435"/>
    </location>
</feature>
<dbReference type="InterPro" id="IPR025403">
    <property type="entry name" value="TgpA-like_C"/>
</dbReference>
<dbReference type="Pfam" id="PF13559">
    <property type="entry name" value="DUF4129"/>
    <property type="match status" value="1"/>
</dbReference>
<evidence type="ECO:0000259" key="3">
    <source>
        <dbReference type="Pfam" id="PF13559"/>
    </source>
</evidence>
<organism evidence="4 5">
    <name type="scientific">Paenibacillus cellulosilyticus</name>
    <dbReference type="NCBI Taxonomy" id="375489"/>
    <lineage>
        <taxon>Bacteria</taxon>
        <taxon>Bacillati</taxon>
        <taxon>Bacillota</taxon>
        <taxon>Bacilli</taxon>
        <taxon>Bacillales</taxon>
        <taxon>Paenibacillaceae</taxon>
        <taxon>Paenibacillus</taxon>
    </lineage>
</organism>
<comment type="caution">
    <text evidence="4">The sequence shown here is derived from an EMBL/GenBank/DDBJ whole genome shotgun (WGS) entry which is preliminary data.</text>
</comment>